<evidence type="ECO:0000313" key="2">
    <source>
        <dbReference type="Proteomes" id="UP000789525"/>
    </source>
</evidence>
<protein>
    <submittedName>
        <fullName evidence="1">10310_t:CDS:1</fullName>
    </submittedName>
</protein>
<gene>
    <name evidence="1" type="ORF">ACOLOM_LOCUS9417</name>
</gene>
<keyword evidence="2" id="KW-1185">Reference proteome</keyword>
<sequence length="265" mass="29236">MRLHRTGLHGLYALAEGPERRARTHSPGSTLTNGQFADNPADEQPNSTLDVWQKEKPQPLLYIIGDKGFMSSSHAIGQAQPSLFTDIPWKKLACTGIVYYLDRGEQKEANIASNQALLQQLQLNDAPTLAFVPVATSKTSTAKGKGPAKSRASTGGNKKAAQPRKTSGVKRKSRGGGKGDDDDTDSEDEIVVRRMSTRRGRRAFIDPNETPEQKAAREKEEERRAIIEEQERLEALELAQKAKQPRHGDLELKEALKGDKWGSKD</sequence>
<comment type="caution">
    <text evidence="1">The sequence shown here is derived from an EMBL/GenBank/DDBJ whole genome shotgun (WGS) entry which is preliminary data.</text>
</comment>
<dbReference type="EMBL" id="CAJVPT010027278">
    <property type="protein sequence ID" value="CAG8682909.1"/>
    <property type="molecule type" value="Genomic_DNA"/>
</dbReference>
<name>A0ACA9NZL0_9GLOM</name>
<dbReference type="Proteomes" id="UP000789525">
    <property type="component" value="Unassembled WGS sequence"/>
</dbReference>
<reference evidence="1" key="1">
    <citation type="submission" date="2021-06" db="EMBL/GenBank/DDBJ databases">
        <authorList>
            <person name="Kallberg Y."/>
            <person name="Tangrot J."/>
            <person name="Rosling A."/>
        </authorList>
    </citation>
    <scope>NUCLEOTIDE SEQUENCE</scope>
    <source>
        <strain evidence="1">CL356</strain>
    </source>
</reference>
<feature type="non-terminal residue" evidence="1">
    <location>
        <position position="265"/>
    </location>
</feature>
<proteinExistence type="predicted"/>
<evidence type="ECO:0000313" key="1">
    <source>
        <dbReference type="EMBL" id="CAG8682909.1"/>
    </source>
</evidence>
<organism evidence="1 2">
    <name type="scientific">Acaulospora colombiana</name>
    <dbReference type="NCBI Taxonomy" id="27376"/>
    <lineage>
        <taxon>Eukaryota</taxon>
        <taxon>Fungi</taxon>
        <taxon>Fungi incertae sedis</taxon>
        <taxon>Mucoromycota</taxon>
        <taxon>Glomeromycotina</taxon>
        <taxon>Glomeromycetes</taxon>
        <taxon>Diversisporales</taxon>
        <taxon>Acaulosporaceae</taxon>
        <taxon>Acaulospora</taxon>
    </lineage>
</organism>
<accession>A0ACA9NZL0</accession>